<organism evidence="3 4">
    <name type="scientific">Peribacillus faecalis</name>
    <dbReference type="NCBI Taxonomy" id="2772559"/>
    <lineage>
        <taxon>Bacteria</taxon>
        <taxon>Bacillati</taxon>
        <taxon>Bacillota</taxon>
        <taxon>Bacilli</taxon>
        <taxon>Bacillales</taxon>
        <taxon>Bacillaceae</taxon>
        <taxon>Peribacillus</taxon>
    </lineage>
</organism>
<feature type="active site" description="Tele-phosphohistidine intermediate" evidence="1">
    <location>
        <position position="9"/>
    </location>
</feature>
<comment type="caution">
    <text evidence="3">The sequence shown here is derived from an EMBL/GenBank/DDBJ whole genome shotgun (WGS) entry which is preliminary data.</text>
</comment>
<dbReference type="PANTHER" id="PTHR48100:SF1">
    <property type="entry name" value="HISTIDINE PHOSPHATASE FAMILY PROTEIN-RELATED"/>
    <property type="match status" value="1"/>
</dbReference>
<dbReference type="SUPFAM" id="SSF53254">
    <property type="entry name" value="Phosphoglycerate mutase-like"/>
    <property type="match status" value="1"/>
</dbReference>
<accession>A0A927HC41</accession>
<dbReference type="AlphaFoldDB" id="A0A927HC41"/>
<name>A0A927HC41_9BACI</name>
<dbReference type="Pfam" id="PF00300">
    <property type="entry name" value="His_Phos_1"/>
    <property type="match status" value="1"/>
</dbReference>
<dbReference type="Gene3D" id="3.40.50.1240">
    <property type="entry name" value="Phosphoglycerate mutase-like"/>
    <property type="match status" value="1"/>
</dbReference>
<dbReference type="InterPro" id="IPR013078">
    <property type="entry name" value="His_Pase_superF_clade-1"/>
</dbReference>
<dbReference type="Proteomes" id="UP000602076">
    <property type="component" value="Unassembled WGS sequence"/>
</dbReference>
<evidence type="ECO:0000256" key="2">
    <source>
        <dbReference type="PIRSR" id="PIRSR613078-2"/>
    </source>
</evidence>
<gene>
    <name evidence="3" type="ORF">IEO70_12535</name>
</gene>
<dbReference type="RefSeq" id="WP_190998714.1">
    <property type="nucleotide sequence ID" value="NZ_JACXSI010000029.1"/>
</dbReference>
<sequence>MTTIRFVRHGITEWNERGVIQGRSNIPLNERGKQQAQALGERLTQEENWDIIISSDMMRAEETANIISANLGLNNVILDERIREIDCGQLEGTNEEMRVNKWGSDWRNLDLGMESFENVADRGSDFLTDISERYKGKRILIVSHGAIIGLTLRKFLPNAIPKDNLNNTSITIIRQIEEEWECTLFNCTKHLEAGDDGK</sequence>
<keyword evidence="4" id="KW-1185">Reference proteome</keyword>
<evidence type="ECO:0000313" key="3">
    <source>
        <dbReference type="EMBL" id="MBD3109176.1"/>
    </source>
</evidence>
<protein>
    <submittedName>
        <fullName evidence="3">Histidine phosphatase family protein</fullName>
    </submittedName>
</protein>
<dbReference type="GO" id="GO:0005737">
    <property type="term" value="C:cytoplasm"/>
    <property type="evidence" value="ECO:0007669"/>
    <property type="project" value="TreeGrafter"/>
</dbReference>
<dbReference type="CDD" id="cd07067">
    <property type="entry name" value="HP_PGM_like"/>
    <property type="match status" value="1"/>
</dbReference>
<evidence type="ECO:0000313" key="4">
    <source>
        <dbReference type="Proteomes" id="UP000602076"/>
    </source>
</evidence>
<dbReference type="SMART" id="SM00855">
    <property type="entry name" value="PGAM"/>
    <property type="match status" value="1"/>
</dbReference>
<dbReference type="InterPro" id="IPR029033">
    <property type="entry name" value="His_PPase_superfam"/>
</dbReference>
<evidence type="ECO:0000256" key="1">
    <source>
        <dbReference type="PIRSR" id="PIRSR613078-1"/>
    </source>
</evidence>
<feature type="binding site" evidence="2">
    <location>
        <begin position="8"/>
        <end position="15"/>
    </location>
    <ligand>
        <name>substrate</name>
    </ligand>
</feature>
<dbReference type="EMBL" id="JACXSI010000029">
    <property type="protein sequence ID" value="MBD3109176.1"/>
    <property type="molecule type" value="Genomic_DNA"/>
</dbReference>
<reference evidence="3" key="1">
    <citation type="submission" date="2020-09" db="EMBL/GenBank/DDBJ databases">
        <title>Bacillus faecalis sp. nov., a moderately halophilic bacterium isolated from cow faeces.</title>
        <authorList>
            <person name="Jiang L."/>
            <person name="Lee J."/>
        </authorList>
    </citation>
    <scope>NUCLEOTIDE SEQUENCE</scope>
    <source>
        <strain evidence="3">AGMB 02131</strain>
    </source>
</reference>
<dbReference type="InterPro" id="IPR050275">
    <property type="entry name" value="PGM_Phosphatase"/>
</dbReference>
<feature type="active site" description="Proton donor/acceptor" evidence="1">
    <location>
        <position position="84"/>
    </location>
</feature>
<proteinExistence type="predicted"/>
<feature type="binding site" evidence="2">
    <location>
        <position position="59"/>
    </location>
    <ligand>
        <name>substrate</name>
    </ligand>
</feature>
<dbReference type="PANTHER" id="PTHR48100">
    <property type="entry name" value="BROAD-SPECIFICITY PHOSPHATASE YOR283W-RELATED"/>
    <property type="match status" value="1"/>
</dbReference>
<dbReference type="GO" id="GO:0016791">
    <property type="term" value="F:phosphatase activity"/>
    <property type="evidence" value="ECO:0007669"/>
    <property type="project" value="TreeGrafter"/>
</dbReference>